<dbReference type="AlphaFoldDB" id="A0A6P4IBQ2"/>
<feature type="compositionally biased region" description="Pro residues" evidence="5">
    <location>
        <begin position="56"/>
        <end position="66"/>
    </location>
</feature>
<feature type="region of interest" description="Disordered" evidence="5">
    <location>
        <begin position="1"/>
        <end position="90"/>
    </location>
</feature>
<gene>
    <name evidence="8" type="primary">TORIP</name>
</gene>
<dbReference type="InterPro" id="IPR008662">
    <property type="entry name" value="TOIP1/2"/>
</dbReference>
<keyword evidence="2 6" id="KW-0812">Transmembrane</keyword>
<evidence type="ECO:0000313" key="8">
    <source>
        <dbReference type="RefSeq" id="XP_017021209.1"/>
    </source>
</evidence>
<protein>
    <submittedName>
        <fullName evidence="8">Uncharacterized protein TORIP</fullName>
    </submittedName>
</protein>
<dbReference type="InterPro" id="IPR038599">
    <property type="entry name" value="LAP1C-like_C_sf"/>
</dbReference>
<dbReference type="GO" id="GO:0001671">
    <property type="term" value="F:ATPase activator activity"/>
    <property type="evidence" value="ECO:0007669"/>
    <property type="project" value="InterPro"/>
</dbReference>
<sequence length="309" mass="34075">MKDLKRRPLHDQRPTTPSEQEDQVDNETLISESGGGFEEGTSSSGEQETRDDESPPTTPPGTPAPPADRSRRKSLPPFKPTYTPESAQLPSSNSNLYGLALAGILVGCFLAFVLTPTPAPTFKTCSFDTLRNVQPKQQDKVWLALQKGIEGLINKKDYHPSVFLFLHQDPKLQKFIDAVASEASKCYGGPSQLIHMSKEDFGPGLDNSALAIERFKAKVKDGKVFLIVNLNEIAPNGARALHTICDTYSPIVEDAVIFLTLRTFNTTAARNSVELATDTLYDLWSKELHDNELDPLITRVTDQVLHLNS</sequence>
<dbReference type="GO" id="GO:0016020">
    <property type="term" value="C:membrane"/>
    <property type="evidence" value="ECO:0007669"/>
    <property type="project" value="UniProtKB-SubCell"/>
</dbReference>
<reference evidence="8" key="1">
    <citation type="submission" date="2025-08" db="UniProtKB">
        <authorList>
            <consortium name="RefSeq"/>
        </authorList>
    </citation>
    <scope>IDENTIFICATION</scope>
    <source>
        <strain evidence="8">14028-0561.14</strain>
        <tissue evidence="8">Whole fly</tissue>
    </source>
</reference>
<evidence type="ECO:0000256" key="4">
    <source>
        <dbReference type="ARBA" id="ARBA00023136"/>
    </source>
</evidence>
<proteinExistence type="predicted"/>
<evidence type="ECO:0000256" key="1">
    <source>
        <dbReference type="ARBA" id="ARBA00004370"/>
    </source>
</evidence>
<dbReference type="PANTHER" id="PTHR18843">
    <property type="entry name" value="TORSIN-1A-INTERACTING PROTEIN"/>
    <property type="match status" value="1"/>
</dbReference>
<keyword evidence="3 6" id="KW-1133">Transmembrane helix</keyword>
<dbReference type="OrthoDB" id="6258998at2759"/>
<accession>A0A6P4IBQ2</accession>
<comment type="subcellular location">
    <subcellularLocation>
        <location evidence="1">Membrane</location>
    </subcellularLocation>
</comment>
<evidence type="ECO:0000256" key="2">
    <source>
        <dbReference type="ARBA" id="ARBA00022692"/>
    </source>
</evidence>
<organism evidence="7 8">
    <name type="scientific">Drosophila kikkawai</name>
    <name type="common">Fruit fly</name>
    <dbReference type="NCBI Taxonomy" id="30033"/>
    <lineage>
        <taxon>Eukaryota</taxon>
        <taxon>Metazoa</taxon>
        <taxon>Ecdysozoa</taxon>
        <taxon>Arthropoda</taxon>
        <taxon>Hexapoda</taxon>
        <taxon>Insecta</taxon>
        <taxon>Pterygota</taxon>
        <taxon>Neoptera</taxon>
        <taxon>Endopterygota</taxon>
        <taxon>Diptera</taxon>
        <taxon>Brachycera</taxon>
        <taxon>Muscomorpha</taxon>
        <taxon>Ephydroidea</taxon>
        <taxon>Drosophilidae</taxon>
        <taxon>Drosophila</taxon>
        <taxon>Sophophora</taxon>
    </lineage>
</organism>
<dbReference type="PANTHER" id="PTHR18843:SF7">
    <property type="entry name" value="LAMINA-ASSOCIATED POLYPEPTIDE 1B ISOFORM 1-RELATED"/>
    <property type="match status" value="1"/>
</dbReference>
<dbReference type="GO" id="GO:0061024">
    <property type="term" value="P:membrane organization"/>
    <property type="evidence" value="ECO:0007669"/>
    <property type="project" value="TreeGrafter"/>
</dbReference>
<evidence type="ECO:0000256" key="5">
    <source>
        <dbReference type="SAM" id="MobiDB-lite"/>
    </source>
</evidence>
<name>A0A6P4IBQ2_DROKI</name>
<keyword evidence="7" id="KW-1185">Reference proteome</keyword>
<keyword evidence="4 6" id="KW-0472">Membrane</keyword>
<evidence type="ECO:0000313" key="7">
    <source>
        <dbReference type="Proteomes" id="UP001652661"/>
    </source>
</evidence>
<feature type="transmembrane region" description="Helical" evidence="6">
    <location>
        <begin position="96"/>
        <end position="115"/>
    </location>
</feature>
<dbReference type="Proteomes" id="UP001652661">
    <property type="component" value="Chromosome 3L"/>
</dbReference>
<dbReference type="RefSeq" id="XP_017021209.1">
    <property type="nucleotide sequence ID" value="XM_017165720.3"/>
</dbReference>
<dbReference type="Gene3D" id="3.40.50.12190">
    <property type="match status" value="1"/>
</dbReference>
<evidence type="ECO:0000256" key="3">
    <source>
        <dbReference type="ARBA" id="ARBA00022989"/>
    </source>
</evidence>
<evidence type="ECO:0000256" key="6">
    <source>
        <dbReference type="SAM" id="Phobius"/>
    </source>
</evidence>